<gene>
    <name evidence="1" type="ORF">SAMN06295960_0601</name>
</gene>
<dbReference type="Pfam" id="PF01312">
    <property type="entry name" value="Bac_export_2"/>
    <property type="match status" value="1"/>
</dbReference>
<dbReference type="InterPro" id="IPR029025">
    <property type="entry name" value="T3SS_substrate_exporter_C"/>
</dbReference>
<dbReference type="SUPFAM" id="SSF160544">
    <property type="entry name" value="EscU C-terminal domain-like"/>
    <property type="match status" value="1"/>
</dbReference>
<dbReference type="GO" id="GO:0005886">
    <property type="term" value="C:plasma membrane"/>
    <property type="evidence" value="ECO:0007669"/>
    <property type="project" value="TreeGrafter"/>
</dbReference>
<dbReference type="PANTHER" id="PTHR30531:SF12">
    <property type="entry name" value="FLAGELLAR BIOSYNTHETIC PROTEIN FLHB"/>
    <property type="match status" value="1"/>
</dbReference>
<dbReference type="Proteomes" id="UP000193834">
    <property type="component" value="Unassembled WGS sequence"/>
</dbReference>
<dbReference type="InterPro" id="IPR006135">
    <property type="entry name" value="T3SS_substrate_exporter"/>
</dbReference>
<proteinExistence type="predicted"/>
<accession>A0A1X7IMT7</accession>
<evidence type="ECO:0000313" key="1">
    <source>
        <dbReference type="EMBL" id="SMG15943.1"/>
    </source>
</evidence>
<dbReference type="GO" id="GO:0009306">
    <property type="term" value="P:protein secretion"/>
    <property type="evidence" value="ECO:0007669"/>
    <property type="project" value="InterPro"/>
</dbReference>
<keyword evidence="1" id="KW-0282">Flagellum</keyword>
<reference evidence="1 2" key="1">
    <citation type="submission" date="2017-04" db="EMBL/GenBank/DDBJ databases">
        <authorList>
            <person name="Afonso C.L."/>
            <person name="Miller P.J."/>
            <person name="Scott M.A."/>
            <person name="Spackman E."/>
            <person name="Goraichik I."/>
            <person name="Dimitrov K.M."/>
            <person name="Suarez D.L."/>
            <person name="Swayne D.E."/>
        </authorList>
    </citation>
    <scope>NUCLEOTIDE SEQUENCE [LARGE SCALE GENOMIC DNA]</scope>
    <source>
        <strain evidence="1 2">11</strain>
    </source>
</reference>
<keyword evidence="1" id="KW-0969">Cilium</keyword>
<dbReference type="EMBL" id="FXAZ01000001">
    <property type="protein sequence ID" value="SMG15943.1"/>
    <property type="molecule type" value="Genomic_DNA"/>
</dbReference>
<dbReference type="STRING" id="1852522.SAMN06295960_0601"/>
<keyword evidence="2" id="KW-1185">Reference proteome</keyword>
<protein>
    <submittedName>
        <fullName evidence="1">Flagellar biosynthesis protein</fullName>
    </submittedName>
</protein>
<dbReference type="PANTHER" id="PTHR30531">
    <property type="entry name" value="FLAGELLAR BIOSYNTHETIC PROTEIN FLHB"/>
    <property type="match status" value="1"/>
</dbReference>
<name>A0A1X7IMT7_9BACL</name>
<organism evidence="1 2">
    <name type="scientific">Paenibacillus aquistagni</name>
    <dbReference type="NCBI Taxonomy" id="1852522"/>
    <lineage>
        <taxon>Bacteria</taxon>
        <taxon>Bacillati</taxon>
        <taxon>Bacillota</taxon>
        <taxon>Bacilli</taxon>
        <taxon>Bacillales</taxon>
        <taxon>Paenibacillaceae</taxon>
        <taxon>Paenibacillus</taxon>
    </lineage>
</organism>
<sequence length="107" mass="11983">MTSSKREEKEQPTRHQRARAVALTYKPGEQLAPVVVAKGQGLVAEQIVDRAKESGVPIQEDASLVEVLSKLDIDQQIPAELYHLVAEVLTFIYRSDQRAAKGWIEEE</sequence>
<evidence type="ECO:0000313" key="2">
    <source>
        <dbReference type="Proteomes" id="UP000193834"/>
    </source>
</evidence>
<dbReference type="OrthoDB" id="5244399at2"/>
<dbReference type="Gene3D" id="3.40.1690.10">
    <property type="entry name" value="secretion proteins EscU"/>
    <property type="match status" value="1"/>
</dbReference>
<dbReference type="AlphaFoldDB" id="A0A1X7IMT7"/>
<dbReference type="RefSeq" id="WP_085492850.1">
    <property type="nucleotide sequence ID" value="NZ_FXAZ01000001.1"/>
</dbReference>
<keyword evidence="1" id="KW-0966">Cell projection</keyword>